<dbReference type="EMBL" id="LXQA010692707">
    <property type="protein sequence ID" value="MCI66291.1"/>
    <property type="molecule type" value="Genomic_DNA"/>
</dbReference>
<name>A0A392TYQ1_9FABA</name>
<accession>A0A392TYQ1</accession>
<protein>
    <submittedName>
        <fullName evidence="1">Uncharacterized protein</fullName>
    </submittedName>
</protein>
<keyword evidence="2" id="KW-1185">Reference proteome</keyword>
<reference evidence="1 2" key="1">
    <citation type="journal article" date="2018" name="Front. Plant Sci.">
        <title>Red Clover (Trifolium pratense) and Zigzag Clover (T. medium) - A Picture of Genomic Similarities and Differences.</title>
        <authorList>
            <person name="Dluhosova J."/>
            <person name="Istvanek J."/>
            <person name="Nedelnik J."/>
            <person name="Repkova J."/>
        </authorList>
    </citation>
    <scope>NUCLEOTIDE SEQUENCE [LARGE SCALE GENOMIC DNA]</scope>
    <source>
        <strain evidence="2">cv. 10/8</strain>
        <tissue evidence="1">Leaf</tissue>
    </source>
</reference>
<comment type="caution">
    <text evidence="1">The sequence shown here is derived from an EMBL/GenBank/DDBJ whole genome shotgun (WGS) entry which is preliminary data.</text>
</comment>
<sequence>RDLVPPLPPEVDGRASVPVFYCGVKGLK</sequence>
<organism evidence="1 2">
    <name type="scientific">Trifolium medium</name>
    <dbReference type="NCBI Taxonomy" id="97028"/>
    <lineage>
        <taxon>Eukaryota</taxon>
        <taxon>Viridiplantae</taxon>
        <taxon>Streptophyta</taxon>
        <taxon>Embryophyta</taxon>
        <taxon>Tracheophyta</taxon>
        <taxon>Spermatophyta</taxon>
        <taxon>Magnoliopsida</taxon>
        <taxon>eudicotyledons</taxon>
        <taxon>Gunneridae</taxon>
        <taxon>Pentapetalae</taxon>
        <taxon>rosids</taxon>
        <taxon>fabids</taxon>
        <taxon>Fabales</taxon>
        <taxon>Fabaceae</taxon>
        <taxon>Papilionoideae</taxon>
        <taxon>50 kb inversion clade</taxon>
        <taxon>NPAAA clade</taxon>
        <taxon>Hologalegina</taxon>
        <taxon>IRL clade</taxon>
        <taxon>Trifolieae</taxon>
        <taxon>Trifolium</taxon>
    </lineage>
</organism>
<dbReference type="Proteomes" id="UP000265520">
    <property type="component" value="Unassembled WGS sequence"/>
</dbReference>
<proteinExistence type="predicted"/>
<feature type="non-terminal residue" evidence="1">
    <location>
        <position position="1"/>
    </location>
</feature>
<evidence type="ECO:0000313" key="1">
    <source>
        <dbReference type="EMBL" id="MCI66291.1"/>
    </source>
</evidence>
<dbReference type="AlphaFoldDB" id="A0A392TYQ1"/>
<evidence type="ECO:0000313" key="2">
    <source>
        <dbReference type="Proteomes" id="UP000265520"/>
    </source>
</evidence>